<dbReference type="Proteomes" id="UP001552594">
    <property type="component" value="Unassembled WGS sequence"/>
</dbReference>
<evidence type="ECO:0000313" key="2">
    <source>
        <dbReference type="Proteomes" id="UP001552594"/>
    </source>
</evidence>
<keyword evidence="2" id="KW-1185">Reference proteome</keyword>
<sequence>MPLVGEYQPSPEKWVRDQVDPRVELRDGPVRRDMTSWSRCPAVTDREF</sequence>
<evidence type="ECO:0000313" key="1">
    <source>
        <dbReference type="EMBL" id="MEV5510384.1"/>
    </source>
</evidence>
<accession>A0ABV3K5G0</accession>
<dbReference type="EMBL" id="JBFAUK010000031">
    <property type="protein sequence ID" value="MEV5510384.1"/>
    <property type="molecule type" value="Genomic_DNA"/>
</dbReference>
<proteinExistence type="predicted"/>
<reference evidence="1 2" key="1">
    <citation type="submission" date="2024-06" db="EMBL/GenBank/DDBJ databases">
        <title>The Natural Products Discovery Center: Release of the First 8490 Sequenced Strains for Exploring Actinobacteria Biosynthetic Diversity.</title>
        <authorList>
            <person name="Kalkreuter E."/>
            <person name="Kautsar S.A."/>
            <person name="Yang D."/>
            <person name="Bader C.D."/>
            <person name="Teijaro C.N."/>
            <person name="Fluegel L."/>
            <person name="Davis C.M."/>
            <person name="Simpson J.R."/>
            <person name="Lauterbach L."/>
            <person name="Steele A.D."/>
            <person name="Gui C."/>
            <person name="Meng S."/>
            <person name="Li G."/>
            <person name="Viehrig K."/>
            <person name="Ye F."/>
            <person name="Su P."/>
            <person name="Kiefer A.F."/>
            <person name="Nichols A."/>
            <person name="Cepeda A.J."/>
            <person name="Yan W."/>
            <person name="Fan B."/>
            <person name="Jiang Y."/>
            <person name="Adhikari A."/>
            <person name="Zheng C.-J."/>
            <person name="Schuster L."/>
            <person name="Cowan T.M."/>
            <person name="Smanski M.J."/>
            <person name="Chevrette M.G."/>
            <person name="De Carvalho L.P.S."/>
            <person name="Shen B."/>
        </authorList>
    </citation>
    <scope>NUCLEOTIDE SEQUENCE [LARGE SCALE GENOMIC DNA]</scope>
    <source>
        <strain evidence="1 2">NPDC052347</strain>
    </source>
</reference>
<organism evidence="1 2">
    <name type="scientific">Streptomyces orinoci</name>
    <name type="common">Streptoverticillium orinoci</name>
    <dbReference type="NCBI Taxonomy" id="67339"/>
    <lineage>
        <taxon>Bacteria</taxon>
        <taxon>Bacillati</taxon>
        <taxon>Actinomycetota</taxon>
        <taxon>Actinomycetes</taxon>
        <taxon>Kitasatosporales</taxon>
        <taxon>Streptomycetaceae</taxon>
        <taxon>Streptomyces</taxon>
    </lineage>
</organism>
<protein>
    <submittedName>
        <fullName evidence="1">Uncharacterized protein</fullName>
    </submittedName>
</protein>
<gene>
    <name evidence="1" type="ORF">AB0L16_28825</name>
</gene>
<dbReference type="RefSeq" id="WP_161968663.1">
    <property type="nucleotide sequence ID" value="NZ_JBFAUK010000031.1"/>
</dbReference>
<name>A0ABV3K5G0_STRON</name>
<comment type="caution">
    <text evidence="1">The sequence shown here is derived from an EMBL/GenBank/DDBJ whole genome shotgun (WGS) entry which is preliminary data.</text>
</comment>